<feature type="transmembrane region" description="Helical" evidence="2">
    <location>
        <begin position="7"/>
        <end position="24"/>
    </location>
</feature>
<accession>A0A2P7MVK8</accession>
<comment type="caution">
    <text evidence="3">The sequence shown here is derived from an EMBL/GenBank/DDBJ whole genome shotgun (WGS) entry which is preliminary data.</text>
</comment>
<protein>
    <submittedName>
        <fullName evidence="3">DUF3007 domain-containing protein</fullName>
    </submittedName>
</protein>
<gene>
    <name evidence="3" type="ORF">C7K55_07850</name>
</gene>
<dbReference type="Pfam" id="PF11460">
    <property type="entry name" value="DUF3007"/>
    <property type="match status" value="1"/>
</dbReference>
<feature type="region of interest" description="Disordered" evidence="1">
    <location>
        <begin position="94"/>
        <end position="113"/>
    </location>
</feature>
<dbReference type="OrthoDB" id="467669at2"/>
<keyword evidence="4" id="KW-1185">Reference proteome</keyword>
<dbReference type="InterPro" id="IPR021562">
    <property type="entry name" value="DUF3007"/>
</dbReference>
<evidence type="ECO:0000313" key="4">
    <source>
        <dbReference type="Proteomes" id="UP000243002"/>
    </source>
</evidence>
<reference evidence="3 4" key="1">
    <citation type="journal article" date="2018" name="Environ. Microbiol.">
        <title>Ecological and genomic features of two widespread freshwater picocyanobacteria.</title>
        <authorList>
            <person name="Cabello-Yeves P.J."/>
            <person name="Picazo A."/>
            <person name="Camacho A."/>
            <person name="Callieri C."/>
            <person name="Rosselli R."/>
            <person name="Roda-Garcia J.J."/>
            <person name="Coutinho F.H."/>
            <person name="Rodriguez-Valera F."/>
        </authorList>
    </citation>
    <scope>NUCLEOTIDE SEQUENCE [LARGE SCALE GENOMIC DNA]</scope>
    <source>
        <strain evidence="3 4">Tous</strain>
    </source>
</reference>
<sequence length="113" mass="12412">MTNGRALLLALGVFGLGGGGYWIFQAGGFEGFSAGIAASALLMVLVLAWTGSYLFRVVTGKMTFIQQRRQYREAYDAFTTEALQRKFDALSPEEQERLLRETGQLPEAPQGET</sequence>
<proteinExistence type="predicted"/>
<dbReference type="RefSeq" id="WP_106502857.1">
    <property type="nucleotide sequence ID" value="NZ_PXXO01000007.1"/>
</dbReference>
<evidence type="ECO:0000313" key="3">
    <source>
        <dbReference type="EMBL" id="PSJ05232.1"/>
    </source>
</evidence>
<keyword evidence="2" id="KW-1133">Transmembrane helix</keyword>
<keyword evidence="2" id="KW-0812">Transmembrane</keyword>
<evidence type="ECO:0000256" key="2">
    <source>
        <dbReference type="SAM" id="Phobius"/>
    </source>
</evidence>
<feature type="transmembrane region" description="Helical" evidence="2">
    <location>
        <begin position="36"/>
        <end position="59"/>
    </location>
</feature>
<dbReference type="AlphaFoldDB" id="A0A2P7MVK8"/>
<name>A0A2P7MVK8_9CYAN</name>
<keyword evidence="2" id="KW-0472">Membrane</keyword>
<dbReference type="EMBL" id="PXXO01000007">
    <property type="protein sequence ID" value="PSJ05232.1"/>
    <property type="molecule type" value="Genomic_DNA"/>
</dbReference>
<organism evidence="3 4">
    <name type="scientific">Cyanobium usitatum str. Tous</name>
    <dbReference type="NCBI Taxonomy" id="2116684"/>
    <lineage>
        <taxon>Bacteria</taxon>
        <taxon>Bacillati</taxon>
        <taxon>Cyanobacteriota</taxon>
        <taxon>Cyanophyceae</taxon>
        <taxon>Synechococcales</taxon>
        <taxon>Prochlorococcaceae</taxon>
        <taxon>Cyanobium</taxon>
    </lineage>
</organism>
<evidence type="ECO:0000256" key="1">
    <source>
        <dbReference type="SAM" id="MobiDB-lite"/>
    </source>
</evidence>
<dbReference type="Proteomes" id="UP000243002">
    <property type="component" value="Unassembled WGS sequence"/>
</dbReference>